<protein>
    <submittedName>
        <fullName evidence="2">Type 1 glutamine amidotransferase</fullName>
    </submittedName>
</protein>
<dbReference type="Pfam" id="PF06283">
    <property type="entry name" value="ThuA"/>
    <property type="match status" value="1"/>
</dbReference>
<dbReference type="InterPro" id="IPR029010">
    <property type="entry name" value="ThuA-like"/>
</dbReference>
<gene>
    <name evidence="2" type="ORF">HD600_000790</name>
</gene>
<name>A0A7W9CB57_9MICO</name>
<feature type="domain" description="ThuA-like" evidence="1">
    <location>
        <begin position="10"/>
        <end position="222"/>
    </location>
</feature>
<accession>A0A7W9CB57</accession>
<dbReference type="PANTHER" id="PTHR40469">
    <property type="entry name" value="SECRETED GLYCOSYL HYDROLASE"/>
    <property type="match status" value="1"/>
</dbReference>
<evidence type="ECO:0000259" key="1">
    <source>
        <dbReference type="Pfam" id="PF06283"/>
    </source>
</evidence>
<dbReference type="RefSeq" id="WP_184281668.1">
    <property type="nucleotide sequence ID" value="NZ_BAAAPG010000001.1"/>
</dbReference>
<dbReference type="GO" id="GO:0016740">
    <property type="term" value="F:transferase activity"/>
    <property type="evidence" value="ECO:0007669"/>
    <property type="project" value="UniProtKB-KW"/>
</dbReference>
<dbReference type="EMBL" id="JACHMU010000001">
    <property type="protein sequence ID" value="MBB5742293.1"/>
    <property type="molecule type" value="Genomic_DNA"/>
</dbReference>
<dbReference type="InterPro" id="IPR029062">
    <property type="entry name" value="Class_I_gatase-like"/>
</dbReference>
<keyword evidence="2" id="KW-0315">Glutamine amidotransferase</keyword>
<evidence type="ECO:0000313" key="3">
    <source>
        <dbReference type="Proteomes" id="UP000517712"/>
    </source>
</evidence>
<dbReference type="Proteomes" id="UP000517712">
    <property type="component" value="Unassembled WGS sequence"/>
</dbReference>
<dbReference type="PANTHER" id="PTHR40469:SF2">
    <property type="entry name" value="GALACTOSE-BINDING DOMAIN-LIKE SUPERFAMILY PROTEIN"/>
    <property type="match status" value="1"/>
</dbReference>
<organism evidence="2 3">
    <name type="scientific">Microbacterium ginsengiterrae</name>
    <dbReference type="NCBI Taxonomy" id="546115"/>
    <lineage>
        <taxon>Bacteria</taxon>
        <taxon>Bacillati</taxon>
        <taxon>Actinomycetota</taxon>
        <taxon>Actinomycetes</taxon>
        <taxon>Micrococcales</taxon>
        <taxon>Microbacteriaceae</taxon>
        <taxon>Microbacterium</taxon>
    </lineage>
</organism>
<reference evidence="2 3" key="1">
    <citation type="submission" date="2020-08" db="EMBL/GenBank/DDBJ databases">
        <title>Sequencing the genomes of 1000 actinobacteria strains.</title>
        <authorList>
            <person name="Klenk H.-P."/>
        </authorList>
    </citation>
    <scope>NUCLEOTIDE SEQUENCE [LARGE SCALE GENOMIC DNA]</scope>
    <source>
        <strain evidence="2 3">DSM 24823</strain>
    </source>
</reference>
<dbReference type="Gene3D" id="3.40.50.880">
    <property type="match status" value="1"/>
</dbReference>
<comment type="caution">
    <text evidence="2">The sequence shown here is derived from an EMBL/GenBank/DDBJ whole genome shotgun (WGS) entry which is preliminary data.</text>
</comment>
<sequence>MNAGASTRTALVVRGGWKGHDPVGTTERFIPALRSAGFIVSVVEDLTVYDDAERIAAIDLIVHCWSMGSLTAPQEANLVAAVRAGTGFAGWHGGVIGTNVANPAYLRMVGARFLHHPDGSVDHTIRIDPAPTADAEITAGLQDFRVCTEQYWILSDSHSIELAHSVFEPAPESEWAEPVRMPVTWTRRWGAGRVFVCTLGHQVSDFDVPETAEMIRRGLLWAARPRS</sequence>
<evidence type="ECO:0000313" key="2">
    <source>
        <dbReference type="EMBL" id="MBB5742293.1"/>
    </source>
</evidence>
<proteinExistence type="predicted"/>
<dbReference type="SUPFAM" id="SSF52317">
    <property type="entry name" value="Class I glutamine amidotransferase-like"/>
    <property type="match status" value="1"/>
</dbReference>
<dbReference type="AlphaFoldDB" id="A0A7W9CB57"/>
<keyword evidence="2" id="KW-0808">Transferase</keyword>
<keyword evidence="3" id="KW-1185">Reference proteome</keyword>